<gene>
    <name evidence="3" type="ORF">XAT740_LOCUS23611</name>
</gene>
<feature type="compositionally biased region" description="Basic residues" evidence="2">
    <location>
        <begin position="418"/>
        <end position="427"/>
    </location>
</feature>
<dbReference type="PANTHER" id="PTHR16469">
    <property type="entry name" value="UBIQUITIN-ASSOCIATED AND SH3 DOMAIN-CONTAINING BA-RELATED"/>
    <property type="match status" value="1"/>
</dbReference>
<dbReference type="PANTHER" id="PTHR16469:SF27">
    <property type="entry name" value="UBIQUITIN-ASSOCIATED AND SH3 DOMAIN-CONTAINING BA-RELATED"/>
    <property type="match status" value="1"/>
</dbReference>
<evidence type="ECO:0000256" key="1">
    <source>
        <dbReference type="PIRSR" id="PIRSR613078-2"/>
    </source>
</evidence>
<dbReference type="CDD" id="cd07067">
    <property type="entry name" value="HP_PGM_like"/>
    <property type="match status" value="1"/>
</dbReference>
<comment type="caution">
    <text evidence="3">The sequence shown here is derived from an EMBL/GenBank/DDBJ whole genome shotgun (WGS) entry which is preliminary data.</text>
</comment>
<evidence type="ECO:0000256" key="2">
    <source>
        <dbReference type="SAM" id="MobiDB-lite"/>
    </source>
</evidence>
<evidence type="ECO:0000313" key="4">
    <source>
        <dbReference type="Proteomes" id="UP000663828"/>
    </source>
</evidence>
<name>A0A814WAU2_ADIRI</name>
<feature type="region of interest" description="Disordered" evidence="2">
    <location>
        <begin position="418"/>
        <end position="438"/>
    </location>
</feature>
<dbReference type="AlphaFoldDB" id="A0A814WAU2"/>
<feature type="region of interest" description="Disordered" evidence="2">
    <location>
        <begin position="1"/>
        <end position="22"/>
    </location>
</feature>
<dbReference type="Gene3D" id="3.40.50.1240">
    <property type="entry name" value="Phosphoglycerate mutase-like"/>
    <property type="match status" value="1"/>
</dbReference>
<dbReference type="InterPro" id="IPR051710">
    <property type="entry name" value="Phosphatase_SH3-domain"/>
</dbReference>
<dbReference type="EMBL" id="CAJNOR010001791">
    <property type="protein sequence ID" value="CAF1199826.1"/>
    <property type="molecule type" value="Genomic_DNA"/>
</dbReference>
<dbReference type="InterPro" id="IPR029033">
    <property type="entry name" value="His_PPase_superfam"/>
</dbReference>
<evidence type="ECO:0000313" key="3">
    <source>
        <dbReference type="EMBL" id="CAF1199826.1"/>
    </source>
</evidence>
<feature type="binding site" evidence="1">
    <location>
        <position position="209"/>
    </location>
    <ligand>
        <name>substrate</name>
    </ligand>
</feature>
<dbReference type="Proteomes" id="UP000663828">
    <property type="component" value="Unassembled WGS sequence"/>
</dbReference>
<organism evidence="3 4">
    <name type="scientific">Adineta ricciae</name>
    <name type="common">Rotifer</name>
    <dbReference type="NCBI Taxonomy" id="249248"/>
    <lineage>
        <taxon>Eukaryota</taxon>
        <taxon>Metazoa</taxon>
        <taxon>Spiralia</taxon>
        <taxon>Gnathifera</taxon>
        <taxon>Rotifera</taxon>
        <taxon>Eurotatoria</taxon>
        <taxon>Bdelloidea</taxon>
        <taxon>Adinetida</taxon>
        <taxon>Adinetidae</taxon>
        <taxon>Adineta</taxon>
    </lineage>
</organism>
<accession>A0A814WAU2</accession>
<dbReference type="Pfam" id="PF00300">
    <property type="entry name" value="His_Phos_1"/>
    <property type="match status" value="1"/>
</dbReference>
<dbReference type="SUPFAM" id="SSF53254">
    <property type="entry name" value="Phosphoglycerate mutase-like"/>
    <property type="match status" value="1"/>
</dbReference>
<keyword evidence="4" id="KW-1185">Reference proteome</keyword>
<reference evidence="3" key="1">
    <citation type="submission" date="2021-02" db="EMBL/GenBank/DDBJ databases">
        <authorList>
            <person name="Nowell W R."/>
        </authorList>
    </citation>
    <scope>NUCLEOTIDE SEQUENCE</scope>
</reference>
<protein>
    <submittedName>
        <fullName evidence="3">Uncharacterized protein</fullName>
    </submittedName>
</protein>
<proteinExistence type="predicted"/>
<sequence length="482" mass="55660">MAHRHHHHQQQQQQQQLNSNPNVRRPSMLAMMENNPIGNEEYDYDYDLMKLLEQERHFMINQQQASRENGTTRSQQTQYITPLDNIYTNIQQSQGTPQVSRRVLPKLNTTTPGRLSSVKPLRIIIIRHGERADAVLGSEWSKKSFDRHGHYIRFSEHLPDALPARSYLHHYVIDVPLTNRGRLHAYRTGKTLLANGYAADLCYTSPSLRCVQSADKILSGMGRKHITMQLEPGLFECYLNDFKRTLCFMTKDELSANGYNIDRRYKAHMPFMRPYDSQADYYERCQVIMDIIIKRHEATGGTILIVAHAPSLEGLTRHFAGGKFLPEKLFDIARRVPFLAMTILERNGIDSPWLFRTKPLDTDEAEVMRKGEYEMSLPASVLAATNYKQNIGYQGPESSQPFNSQQHLSQIQGDPLYHHHHHHHHHQQQQQQQQQQRFQQIENGRYPSANGVLQTDLKKVLKSSTVPNLSTNNSSASMFRVI</sequence>
<dbReference type="InterPro" id="IPR013078">
    <property type="entry name" value="His_Pase_superF_clade-1"/>
</dbReference>